<dbReference type="EMBL" id="DQ155227">
    <property type="protein sequence ID" value="ABA08315.1"/>
    <property type="molecule type" value="Genomic_DNA"/>
</dbReference>
<name>Q3LX17_HV1</name>
<keyword evidence="1" id="KW-0946">Virion</keyword>
<accession>Q3LX17</accession>
<reference evidence="1" key="1">
    <citation type="journal article" date="2008" name="AIDS Res. Hum. Retroviruses">
        <title>HIV type 1 genetic diversity in Moyale, Mandera, and Turkana based on env-C2-V3 sequences.</title>
        <authorList>
            <person name="Khamadi S.A."/>
            <person name="Lihana R.W."/>
            <person name="Mwaniki D.L."/>
            <person name="Kinyua J."/>
            <person name="Lagat N."/>
            <person name="Carter J.Y."/>
            <person name="Ichimura H."/>
            <person name="Oishi I."/>
            <person name="Okoth F.A."/>
            <person name="Ochieng W."/>
        </authorList>
    </citation>
    <scope>NUCLEOTIDE SEQUENCE</scope>
    <source>
        <strain evidence="1">TLHC016F</strain>
    </source>
</reference>
<organismHost>
    <name type="scientific">Homo sapiens</name>
    <name type="common">Human</name>
    <dbReference type="NCBI Taxonomy" id="9606"/>
</organismHost>
<dbReference type="InterPro" id="IPR036377">
    <property type="entry name" value="Gp120_core_sf"/>
</dbReference>
<dbReference type="Gene3D" id="2.170.40.20">
    <property type="entry name" value="Human immunodeficiency virus 1, Gp160, envelope glycoprotein"/>
    <property type="match status" value="1"/>
</dbReference>
<keyword evidence="1" id="KW-0261">Viral envelope protein</keyword>
<feature type="non-terminal residue" evidence="1">
    <location>
        <position position="164"/>
    </location>
</feature>
<gene>
    <name evidence="1" type="primary">env</name>
</gene>
<dbReference type="SUPFAM" id="SSF56502">
    <property type="entry name" value="gp120 core"/>
    <property type="match status" value="1"/>
</dbReference>
<feature type="non-terminal residue" evidence="1">
    <location>
        <position position="1"/>
    </location>
</feature>
<sequence length="164" mass="18734">PASSSTQLLLNGSLAERDIIVRICESHKQCSNPNNTTSCDCNNYLHQTSQQYKTKYTYRTRTSLLCNRCYNREYKMGILSHQCTEWNRTLDRVARKLSVLLNLTTINFTSSSGGDLEIQHIVLIVEENSSIVIIKLVSSHLANSTKALSQWNRLYYPMQISNVI</sequence>
<evidence type="ECO:0000313" key="1">
    <source>
        <dbReference type="EMBL" id="ABA08315.1"/>
    </source>
</evidence>
<dbReference type="GO" id="GO:0019031">
    <property type="term" value="C:viral envelope"/>
    <property type="evidence" value="ECO:0007669"/>
    <property type="project" value="UniProtKB-KW"/>
</dbReference>
<proteinExistence type="predicted"/>
<organism evidence="1">
    <name type="scientific">Human immunodeficiency virus type 1</name>
    <name type="common">HIV-1</name>
    <dbReference type="NCBI Taxonomy" id="11676"/>
    <lineage>
        <taxon>Viruses</taxon>
        <taxon>Riboviria</taxon>
        <taxon>Pararnavirae</taxon>
        <taxon>Artverviricota</taxon>
        <taxon>Revtraviricetes</taxon>
        <taxon>Ortervirales</taxon>
        <taxon>Retroviridae</taxon>
        <taxon>Orthoretrovirinae</taxon>
        <taxon>Lentivirus</taxon>
        <taxon>Lentivirus humimdef1</taxon>
    </lineage>
</organism>
<protein>
    <submittedName>
        <fullName evidence="1">Envelope glycoprotein</fullName>
    </submittedName>
</protein>